<feature type="repeat" description="ANK" evidence="3">
    <location>
        <begin position="459"/>
        <end position="491"/>
    </location>
</feature>
<gene>
    <name evidence="6" type="ORF">JG688_00006389</name>
</gene>
<feature type="repeat" description="ANK" evidence="3">
    <location>
        <begin position="525"/>
        <end position="557"/>
    </location>
</feature>
<dbReference type="Pfam" id="PF00023">
    <property type="entry name" value="Ank"/>
    <property type="match status" value="1"/>
</dbReference>
<dbReference type="EMBL" id="JAENGY010000277">
    <property type="protein sequence ID" value="KAG6967282.1"/>
    <property type="molecule type" value="Genomic_DNA"/>
</dbReference>
<feature type="compositionally biased region" description="Basic and acidic residues" evidence="4">
    <location>
        <begin position="298"/>
        <end position="307"/>
    </location>
</feature>
<feature type="compositionally biased region" description="Basic and acidic residues" evidence="4">
    <location>
        <begin position="363"/>
        <end position="372"/>
    </location>
</feature>
<dbReference type="PROSITE" id="PS51335">
    <property type="entry name" value="ELMO"/>
    <property type="match status" value="1"/>
</dbReference>
<feature type="repeat" description="ANK" evidence="3">
    <location>
        <begin position="426"/>
        <end position="458"/>
    </location>
</feature>
<keyword evidence="1" id="KW-0677">Repeat</keyword>
<evidence type="ECO:0000256" key="1">
    <source>
        <dbReference type="ARBA" id="ARBA00022737"/>
    </source>
</evidence>
<comment type="caution">
    <text evidence="6">The sequence shown here is derived from an EMBL/GenBank/DDBJ whole genome shotgun (WGS) entry which is preliminary data.</text>
</comment>
<dbReference type="Proteomes" id="UP000709295">
    <property type="component" value="Unassembled WGS sequence"/>
</dbReference>
<feature type="region of interest" description="Disordered" evidence="4">
    <location>
        <begin position="360"/>
        <end position="386"/>
    </location>
</feature>
<dbReference type="InterPro" id="IPR051637">
    <property type="entry name" value="Ank_repeat_dom-contain_49"/>
</dbReference>
<dbReference type="InterPro" id="IPR002110">
    <property type="entry name" value="Ankyrin_rpt"/>
</dbReference>
<organism evidence="6 7">
    <name type="scientific">Phytophthora aleatoria</name>
    <dbReference type="NCBI Taxonomy" id="2496075"/>
    <lineage>
        <taxon>Eukaryota</taxon>
        <taxon>Sar</taxon>
        <taxon>Stramenopiles</taxon>
        <taxon>Oomycota</taxon>
        <taxon>Peronosporomycetes</taxon>
        <taxon>Peronosporales</taxon>
        <taxon>Peronosporaceae</taxon>
        <taxon>Phytophthora</taxon>
    </lineage>
</organism>
<feature type="repeat" description="ANK" evidence="3">
    <location>
        <begin position="603"/>
        <end position="637"/>
    </location>
</feature>
<reference evidence="6" key="1">
    <citation type="submission" date="2021-01" db="EMBL/GenBank/DDBJ databases">
        <title>Phytophthora aleatoria, a newly-described species from Pinus radiata is distinct from Phytophthora cactorum isolates based on comparative genomics.</title>
        <authorList>
            <person name="Mcdougal R."/>
            <person name="Panda P."/>
            <person name="Williams N."/>
            <person name="Studholme D.J."/>
        </authorList>
    </citation>
    <scope>NUCLEOTIDE SEQUENCE</scope>
    <source>
        <strain evidence="6">NZFS 4037</strain>
    </source>
</reference>
<protein>
    <recommendedName>
        <fullName evidence="5">ELMO domain-containing protein</fullName>
    </recommendedName>
</protein>
<dbReference type="Pfam" id="PF04727">
    <property type="entry name" value="ELMO_CED12"/>
    <property type="match status" value="1"/>
</dbReference>
<feature type="compositionally biased region" description="Basic residues" evidence="4">
    <location>
        <begin position="264"/>
        <end position="273"/>
    </location>
</feature>
<feature type="repeat" description="ANK" evidence="3">
    <location>
        <begin position="558"/>
        <end position="590"/>
    </location>
</feature>
<feature type="compositionally biased region" description="Low complexity" evidence="4">
    <location>
        <begin position="247"/>
        <end position="263"/>
    </location>
</feature>
<dbReference type="AlphaFoldDB" id="A0A8J5MGQ6"/>
<evidence type="ECO:0000256" key="2">
    <source>
        <dbReference type="ARBA" id="ARBA00023043"/>
    </source>
</evidence>
<keyword evidence="7" id="KW-1185">Reference proteome</keyword>
<proteinExistence type="predicted"/>
<dbReference type="InterPro" id="IPR037401">
    <property type="entry name" value="SnoaL-like"/>
</dbReference>
<evidence type="ECO:0000256" key="3">
    <source>
        <dbReference type="PROSITE-ProRule" id="PRU00023"/>
    </source>
</evidence>
<feature type="domain" description="ELMO" evidence="5">
    <location>
        <begin position="42"/>
        <end position="206"/>
    </location>
</feature>
<dbReference type="InterPro" id="IPR006816">
    <property type="entry name" value="ELMO_dom"/>
</dbReference>
<dbReference type="Pfam" id="PF13637">
    <property type="entry name" value="Ank_4"/>
    <property type="match status" value="2"/>
</dbReference>
<feature type="repeat" description="ANK" evidence="3">
    <location>
        <begin position="492"/>
        <end position="524"/>
    </location>
</feature>
<evidence type="ECO:0000256" key="4">
    <source>
        <dbReference type="SAM" id="MobiDB-lite"/>
    </source>
</evidence>
<dbReference type="PANTHER" id="PTHR24180">
    <property type="entry name" value="CYCLIN-DEPENDENT KINASE INHIBITOR 2C-RELATED"/>
    <property type="match status" value="1"/>
</dbReference>
<name>A0A8J5MGQ6_9STRA</name>
<dbReference type="PROSITE" id="PS50297">
    <property type="entry name" value="ANK_REP_REGION"/>
    <property type="match status" value="5"/>
</dbReference>
<accession>A0A8J5MGQ6</accession>
<feature type="compositionally biased region" description="Polar residues" evidence="4">
    <location>
        <begin position="308"/>
        <end position="324"/>
    </location>
</feature>
<dbReference type="PANTHER" id="PTHR24180:SF45">
    <property type="entry name" value="POLY [ADP-RIBOSE] POLYMERASE TANKYRASE"/>
    <property type="match status" value="1"/>
</dbReference>
<evidence type="ECO:0000259" key="5">
    <source>
        <dbReference type="PROSITE" id="PS51335"/>
    </source>
</evidence>
<keyword evidence="2 3" id="KW-0040">ANK repeat</keyword>
<sequence>MGNASGRELSQAERGRRPNDKEMLALFKMQRALFRRLVASPEHLQLLQRYWTASFRRKHQMPGFVLVSDLWEEAGFSDPNPAADLNPMGELGLQCLVFFVETYPAETAMMRRGRGGYPFAKAAVAIVRSLSLTMHLMDTTGNPGPFPVTDAMFWQLFERDDGFFQLFSLAFLTFEELFCEEVAANLWMRDVDACSTAVVEKLVAAVELKLTNELKKAPLKLADLRDICTNGRHIVDKTDENNRSVLGARRSSTGSESGSVSRWSQHHTTRRKSMREVGKTWGKEEETPRSKGYRLKPRMPEIERPHSDSSQASGATSDAEASSPTHHKAAPVEDDDVPDQAASEPTEDLFAGLVTKATTSSADFKRSEHENLKTPAPGSPTAKAPTSDKSLWVRLVRMAHDDSGDGMMLLQSAFPAAQIVDFRDEHQRSVTHLAIVAEDLELLEFVLESGATLNDSDDCGASPLTTALLGGRYQAADMLVAYGCDVDHVNAALQTSMHVLATFRDLKAVQWLLERGANIDARDSGGNSPLHLAAAYCSLPVVEFLLAAEVDVNAENVSEATPLHFATPNGNCAVVEALIKYGGDLEARDEHGNTPLINAAFVSQTTAPHFASGDQTTQYAVVDLLLQHGADVNAVNNEGDTTLFGAVHNEYDAVVKLLLAHGADARARNNEQETLLHVLARGYASNVAIWRELLQHQVDFFAQDRRNLTSSSSSDSSPASRAKMANRNAQELAENVLSLYDVSSNRDATIAKYYLPDAVFTDPIVSVRGVDNIQAQFRVLSKFIKSSKATLVRGSMAGATVLTIDSSMVYRLKPFPSFMKIVLRVFSVLELKNGRIASHTDHYDFYSVLANVPFVAFFYAQFRPMFGAASSAVIKRLVPPQTKPAISAKAAANGNGVATAVAT</sequence>
<dbReference type="Pfam" id="PF12680">
    <property type="entry name" value="SnoaL_2"/>
    <property type="match status" value="1"/>
</dbReference>
<feature type="repeat" description="ANK" evidence="3">
    <location>
        <begin position="638"/>
        <end position="670"/>
    </location>
</feature>
<dbReference type="SMART" id="SM00248">
    <property type="entry name" value="ANK"/>
    <property type="match status" value="8"/>
</dbReference>
<dbReference type="Pfam" id="PF12796">
    <property type="entry name" value="Ank_2"/>
    <property type="match status" value="1"/>
</dbReference>
<feature type="region of interest" description="Disordered" evidence="4">
    <location>
        <begin position="239"/>
        <end position="343"/>
    </location>
</feature>
<evidence type="ECO:0000313" key="6">
    <source>
        <dbReference type="EMBL" id="KAG6967282.1"/>
    </source>
</evidence>
<dbReference type="PROSITE" id="PS50088">
    <property type="entry name" value="ANK_REPEAT"/>
    <property type="match status" value="7"/>
</dbReference>
<feature type="compositionally biased region" description="Basic and acidic residues" evidence="4">
    <location>
        <begin position="274"/>
        <end position="289"/>
    </location>
</feature>
<evidence type="ECO:0000313" key="7">
    <source>
        <dbReference type="Proteomes" id="UP000709295"/>
    </source>
</evidence>